<name>Q5BQQ0_SCHJA</name>
<reference evidence="1" key="2">
    <citation type="journal article" date="2006" name="PLoS Pathog.">
        <title>New perspectives on host-parasite interplay by comparative transcriptomic and proteomic analyses of Schistosoma japonicum.</title>
        <authorList>
            <person name="Liu F."/>
            <person name="Lu J."/>
            <person name="Hu W."/>
            <person name="Wang S.Y."/>
            <person name="Cui S.J."/>
            <person name="Chi M."/>
            <person name="Yan Q."/>
            <person name="Wang X.R."/>
            <person name="Song H.D."/>
            <person name="Xu X.N."/>
            <person name="Wang J.J."/>
            <person name="Zhang X.L."/>
            <person name="Zhang X."/>
            <person name="Wang Z.Q."/>
            <person name="Xue C.L."/>
            <person name="Brindley P.J."/>
            <person name="McManus D.P."/>
            <person name="Yang P.Y."/>
            <person name="Feng Z."/>
            <person name="Chen Z."/>
            <person name="Han Z.G."/>
        </authorList>
    </citation>
    <scope>NUCLEOTIDE SEQUENCE</scope>
</reference>
<protein>
    <submittedName>
        <fullName evidence="1">Uncharacterized protein</fullName>
    </submittedName>
</protein>
<sequence length="18" mass="1929">MALHSSLVLAIGERFVSV</sequence>
<dbReference type="AlphaFoldDB" id="Q5BQQ0"/>
<accession>Q5BQQ0</accession>
<proteinExistence type="evidence at transcript level"/>
<organism evidence="1">
    <name type="scientific">Schistosoma japonicum</name>
    <name type="common">Blood fluke</name>
    <dbReference type="NCBI Taxonomy" id="6182"/>
    <lineage>
        <taxon>Eukaryota</taxon>
        <taxon>Metazoa</taxon>
        <taxon>Spiralia</taxon>
        <taxon>Lophotrochozoa</taxon>
        <taxon>Platyhelminthes</taxon>
        <taxon>Trematoda</taxon>
        <taxon>Digenea</taxon>
        <taxon>Strigeidida</taxon>
        <taxon>Schistosomatoidea</taxon>
        <taxon>Schistosomatidae</taxon>
        <taxon>Schistosoma</taxon>
    </lineage>
</organism>
<reference evidence="1" key="1">
    <citation type="submission" date="2005-01" db="EMBL/GenBank/DDBJ databases">
        <authorList>
            <person name="Han Z."/>
        </authorList>
    </citation>
    <scope>NUCLEOTIDE SEQUENCE</scope>
</reference>
<dbReference type="EMBL" id="AY915916">
    <property type="protein sequence ID" value="AAX31137.1"/>
    <property type="molecule type" value="mRNA"/>
</dbReference>
<evidence type="ECO:0000313" key="1">
    <source>
        <dbReference type="EMBL" id="AAX31137.1"/>
    </source>
</evidence>